<dbReference type="GO" id="GO:0030257">
    <property type="term" value="C:type III protein secretion system complex"/>
    <property type="evidence" value="ECO:0007669"/>
    <property type="project" value="UniProtKB-UniRule"/>
</dbReference>
<dbReference type="GO" id="GO:0030254">
    <property type="term" value="P:protein secretion by the type III secretion system"/>
    <property type="evidence" value="ECO:0007669"/>
    <property type="project" value="UniProtKB-UniRule"/>
</dbReference>
<dbReference type="GO" id="GO:0009279">
    <property type="term" value="C:cell outer membrane"/>
    <property type="evidence" value="ECO:0007669"/>
    <property type="project" value="UniProtKB-SubCell"/>
</dbReference>
<dbReference type="AlphaFoldDB" id="A0A7G3G5X6"/>
<dbReference type="RefSeq" id="WP_130105170.1">
    <property type="nucleotide sequence ID" value="NZ_CP025781.1"/>
</dbReference>
<dbReference type="InterPro" id="IPR005644">
    <property type="entry name" value="NolW-like"/>
</dbReference>
<feature type="domain" description="NolW-like" evidence="6">
    <location>
        <begin position="115"/>
        <end position="176"/>
    </location>
</feature>
<feature type="signal peptide" evidence="3">
    <location>
        <begin position="1"/>
        <end position="28"/>
    </location>
</feature>
<keyword evidence="9" id="KW-1185">Reference proteome</keyword>
<protein>
    <recommendedName>
        <fullName evidence="3">Type 3 secretion system secretin</fullName>
        <shortName evidence="3">T3SS secretin</shortName>
    </recommendedName>
</protein>
<keyword evidence="3 4" id="KW-0813">Transport</keyword>
<dbReference type="Pfam" id="PF00263">
    <property type="entry name" value="Secretin"/>
    <property type="match status" value="1"/>
</dbReference>
<dbReference type="Gene3D" id="3.55.50.30">
    <property type="match status" value="1"/>
</dbReference>
<name>A0A7G3G5X6_9NEIS</name>
<comment type="subcellular location">
    <subcellularLocation>
        <location evidence="1 3 4">Cell outer membrane</location>
    </subcellularLocation>
</comment>
<dbReference type="Gene3D" id="3.30.1370.120">
    <property type="match status" value="2"/>
</dbReference>
<sequence length="565" mass="62016" precursor="true">MKQSQLNGKLVCGALLLALGQGAVGATALPVERGVEQQGYVAKQDGLRTFFDAISSRLKKPIILSKLAVRKQVSGEFDLANPQAVLEQMSQQLGLIWYHDGQTIYVYDASETRNSVVALRNISLSSFNAFLRKSGLYDRRYPLRGDEQSGTFYVSGPPLYVDLVLNAAKFMDSQRSEIDGGRLKIGVVRLNNTFVGDRSYELRDQKITIPGMASVIISLLRDEKNSVDTLAGKSVGAVAPSMPDFPTVNKLEESAPYKSPMSLSDALKREPAAGNIRVIANPDTNSLLVKGTAEQVRFIENLVAELDVAKRHVELSLWIIDLQKDDLDQLGVNWQGSVGIANKLGVSFNNPGSFSTLDGARFMASILALSQDKKANVVSRPVVLTQENVPALFDNSRTFYTQLIGERSVELQHVTYGTLVNVLPRFSADGQIEMSLNIEDGSEVPRGDSDTKTVLPTVGRTRISTVARVPKDKSLLIGGYTRDASTDDFGKIPLLGDLPFVGDLFRYQQRNSSNLVRVFLIQPRQIEQPAERDASDLAADVISQPDANFVQQAVRKYMDRSNGDQ</sequence>
<evidence type="ECO:0000256" key="3">
    <source>
        <dbReference type="HAMAP-Rule" id="MF_02219"/>
    </source>
</evidence>
<dbReference type="KEGG" id="ifl:C1H71_02560"/>
<dbReference type="PANTHER" id="PTHR30332">
    <property type="entry name" value="PROBABLE GENERAL SECRETION PATHWAY PROTEIN D"/>
    <property type="match status" value="1"/>
</dbReference>
<evidence type="ECO:0000256" key="4">
    <source>
        <dbReference type="RuleBase" id="RU004004"/>
    </source>
</evidence>
<dbReference type="Proteomes" id="UP000515917">
    <property type="component" value="Chromosome"/>
</dbReference>
<keyword evidence="2 3" id="KW-0732">Signal</keyword>
<keyword evidence="3" id="KW-0811">Translocation</keyword>
<dbReference type="HAMAP" id="MF_02219">
    <property type="entry name" value="Type_III_secretin"/>
    <property type="match status" value="1"/>
</dbReference>
<dbReference type="Pfam" id="PF03958">
    <property type="entry name" value="Secretin_N"/>
    <property type="match status" value="2"/>
</dbReference>
<comment type="subunit">
    <text evidence="3">The core secretion machinery of the T3SS is composed of approximately 20 different proteins, including cytoplasmic components, a base, an export apparatus and a needle. This subunit is part of the base, which anchors the injectisome in the bacterial cell envelope. Forms a stable homooligomeric complex.</text>
</comment>
<dbReference type="InterPro" id="IPR003522">
    <property type="entry name" value="T3SS_OM_pore_YscC"/>
</dbReference>
<dbReference type="PANTHER" id="PTHR30332:SF5">
    <property type="entry name" value="SPI-1 TYPE 3 SECRETION SYSTEM SECRETIN"/>
    <property type="match status" value="1"/>
</dbReference>
<feature type="chain" id="PRO_5029081644" description="Type 3 secretion system secretin" evidence="3">
    <location>
        <begin position="29"/>
        <end position="565"/>
    </location>
</feature>
<dbReference type="InterPro" id="IPR004846">
    <property type="entry name" value="T2SS/T3SS_dom"/>
</dbReference>
<proteinExistence type="inferred from homology"/>
<feature type="domain" description="Type II/III secretion system secretin-like" evidence="5">
    <location>
        <begin position="368"/>
        <end position="524"/>
    </location>
</feature>
<comment type="similarity">
    <text evidence="3">Belongs to the bacterial secretin family. T3SS SctC subfamily.</text>
</comment>
<dbReference type="EMBL" id="CP025781">
    <property type="protein sequence ID" value="QBC42549.1"/>
    <property type="molecule type" value="Genomic_DNA"/>
</dbReference>
<evidence type="ECO:0000256" key="2">
    <source>
        <dbReference type="ARBA" id="ARBA00022729"/>
    </source>
</evidence>
<keyword evidence="3" id="KW-0998">Cell outer membrane</keyword>
<feature type="domain" description="NolW-like" evidence="6">
    <location>
        <begin position="187"/>
        <end position="311"/>
    </location>
</feature>
<keyword evidence="3" id="KW-0472">Membrane</keyword>
<evidence type="ECO:0000256" key="1">
    <source>
        <dbReference type="ARBA" id="ARBA00004442"/>
    </source>
</evidence>
<feature type="domain" description="SPI-1 type 3 secretion system secretin N0" evidence="7">
    <location>
        <begin position="40"/>
        <end position="108"/>
    </location>
</feature>
<dbReference type="InterPro" id="IPR049034">
    <property type="entry name" value="T3S_SPI-1_N0"/>
</dbReference>
<reference evidence="8 9" key="1">
    <citation type="submission" date="2018-01" db="EMBL/GenBank/DDBJ databases">
        <title>Genome sequence of Iodobacter sp. strain PCH194 isolated from Indian Trans-Himalaya.</title>
        <authorList>
            <person name="Kumar V."/>
            <person name="Thakur V."/>
            <person name="Kumar S."/>
            <person name="Singh D."/>
        </authorList>
    </citation>
    <scope>NUCLEOTIDE SEQUENCE [LARGE SCALE GENOMIC DNA]</scope>
    <source>
        <strain evidence="8 9">PCH194</strain>
    </source>
</reference>
<comment type="function">
    <text evidence="3">Component of the type III secretion system (T3SS), also called injectisome, which is used to inject bacterial effector proteins into eukaryotic host cells. Forms a ring-shaped multimeric structure with an apparent central pore in the outer membrane.</text>
</comment>
<dbReference type="InterPro" id="IPR050810">
    <property type="entry name" value="Bact_Secretion_Sys_Channel"/>
</dbReference>
<dbReference type="Pfam" id="PF21304">
    <property type="entry name" value="T3S_SPI-1_N0"/>
    <property type="match status" value="1"/>
</dbReference>
<evidence type="ECO:0000313" key="8">
    <source>
        <dbReference type="EMBL" id="QBC42549.1"/>
    </source>
</evidence>
<organism evidence="8 9">
    <name type="scientific">Iodobacter fluviatilis</name>
    <dbReference type="NCBI Taxonomy" id="537"/>
    <lineage>
        <taxon>Bacteria</taxon>
        <taxon>Pseudomonadati</taxon>
        <taxon>Pseudomonadota</taxon>
        <taxon>Betaproteobacteria</taxon>
        <taxon>Neisseriales</taxon>
        <taxon>Chitinibacteraceae</taxon>
        <taxon>Iodobacter</taxon>
    </lineage>
</organism>
<evidence type="ECO:0000259" key="5">
    <source>
        <dbReference type="Pfam" id="PF00263"/>
    </source>
</evidence>
<evidence type="ECO:0000259" key="6">
    <source>
        <dbReference type="Pfam" id="PF03958"/>
    </source>
</evidence>
<gene>
    <name evidence="3" type="primary">sctC</name>
    <name evidence="8" type="ORF">C1H71_02560</name>
</gene>
<dbReference type="InterPro" id="IPR038591">
    <property type="entry name" value="NolW-like_sf"/>
</dbReference>
<evidence type="ECO:0000259" key="7">
    <source>
        <dbReference type="Pfam" id="PF21304"/>
    </source>
</evidence>
<accession>A0A7G3G5X6</accession>
<dbReference type="GO" id="GO:0015627">
    <property type="term" value="C:type II protein secretion system complex"/>
    <property type="evidence" value="ECO:0007669"/>
    <property type="project" value="TreeGrafter"/>
</dbReference>
<keyword evidence="3" id="KW-0653">Protein transport</keyword>
<dbReference type="PRINTS" id="PR01337">
    <property type="entry name" value="TYPE3OMGPROT"/>
</dbReference>
<dbReference type="NCBIfam" id="TIGR02516">
    <property type="entry name" value="type_III_yscC"/>
    <property type="match status" value="1"/>
</dbReference>
<evidence type="ECO:0000313" key="9">
    <source>
        <dbReference type="Proteomes" id="UP000515917"/>
    </source>
</evidence>